<dbReference type="PANTHER" id="PTHR46847">
    <property type="entry name" value="D-ALLOSE-BINDING PERIPLASMIC PROTEIN-RELATED"/>
    <property type="match status" value="1"/>
</dbReference>
<dbReference type="GO" id="GO:0030246">
    <property type="term" value="F:carbohydrate binding"/>
    <property type="evidence" value="ECO:0007669"/>
    <property type="project" value="UniProtKB-ARBA"/>
</dbReference>
<evidence type="ECO:0000259" key="4">
    <source>
        <dbReference type="Pfam" id="PF13407"/>
    </source>
</evidence>
<accession>A0A1G6A820</accession>
<dbReference type="EMBL" id="FMXQ01000001">
    <property type="protein sequence ID" value="SDB04564.1"/>
    <property type="molecule type" value="Genomic_DNA"/>
</dbReference>
<feature type="domain" description="Periplasmic binding protein" evidence="4">
    <location>
        <begin position="78"/>
        <end position="342"/>
    </location>
</feature>
<evidence type="ECO:0000313" key="6">
    <source>
        <dbReference type="Proteomes" id="UP000199071"/>
    </source>
</evidence>
<dbReference type="GO" id="GO:0030313">
    <property type="term" value="C:cell envelope"/>
    <property type="evidence" value="ECO:0007669"/>
    <property type="project" value="UniProtKB-SubCell"/>
</dbReference>
<dbReference type="InterPro" id="IPR025997">
    <property type="entry name" value="SBP_2_dom"/>
</dbReference>
<sequence length="372" mass="39298">MRTWEGWRPADVGWPAPKRRPNMDVIGTFVAVGSDKEWEEYMIQRRSFLGLMGAAGAAAGTGLLTTQAALAQDKKFTIALVPGLTTDAFYITMHRGAQAAADALGQDLLFQGASEWNVTLQVPVLDAVIARNPAAILIAPTDKVQLVEPLKKAHAAGITVVCVDTFIGTGVFQTGSGDADFPISYVASDNVLGGVMAARALAKSIGEKGKVYVSNVKPGISTTDQREEGFKKEMANHPNIEILETQFNDDDANKAAAQVQAVIGRVPDLAGVFGANLFSASGTANGVKQAGKQGVVKIAAFDAPQSVVQELKDGTFEIVIAQHPAEIGYFGFVSAFAHLTGNPVPTLIGTGFTVMTKDNIDDPDIAKYLYTG</sequence>
<keyword evidence="3" id="KW-0732">Signal</keyword>
<dbReference type="PROSITE" id="PS51318">
    <property type="entry name" value="TAT"/>
    <property type="match status" value="1"/>
</dbReference>
<organism evidence="5 6">
    <name type="scientific">Bauldia litoralis</name>
    <dbReference type="NCBI Taxonomy" id="665467"/>
    <lineage>
        <taxon>Bacteria</taxon>
        <taxon>Pseudomonadati</taxon>
        <taxon>Pseudomonadota</taxon>
        <taxon>Alphaproteobacteria</taxon>
        <taxon>Hyphomicrobiales</taxon>
        <taxon>Kaistiaceae</taxon>
        <taxon>Bauldia</taxon>
    </lineage>
</organism>
<dbReference type="Gene3D" id="3.40.50.2300">
    <property type="match status" value="2"/>
</dbReference>
<proteinExistence type="inferred from homology"/>
<dbReference type="STRING" id="665467.SAMN02982931_00283"/>
<dbReference type="NCBIfam" id="TIGR01409">
    <property type="entry name" value="TAT_signal_seq"/>
    <property type="match status" value="1"/>
</dbReference>
<comment type="subcellular location">
    <subcellularLocation>
        <location evidence="1">Cell envelope</location>
    </subcellularLocation>
</comment>
<dbReference type="InterPro" id="IPR006311">
    <property type="entry name" value="TAT_signal"/>
</dbReference>
<name>A0A1G6A820_9HYPH</name>
<dbReference type="PANTHER" id="PTHR46847:SF1">
    <property type="entry name" value="D-ALLOSE-BINDING PERIPLASMIC PROTEIN-RELATED"/>
    <property type="match status" value="1"/>
</dbReference>
<protein>
    <submittedName>
        <fullName evidence="5">Ribose transport system substrate-binding protein</fullName>
    </submittedName>
</protein>
<keyword evidence="6" id="KW-1185">Reference proteome</keyword>
<dbReference type="Pfam" id="PF13407">
    <property type="entry name" value="Peripla_BP_4"/>
    <property type="match status" value="1"/>
</dbReference>
<evidence type="ECO:0000256" key="1">
    <source>
        <dbReference type="ARBA" id="ARBA00004196"/>
    </source>
</evidence>
<dbReference type="AlphaFoldDB" id="A0A1G6A820"/>
<dbReference type="InterPro" id="IPR019546">
    <property type="entry name" value="TAT_signal_bac_arc"/>
</dbReference>
<evidence type="ECO:0000313" key="5">
    <source>
        <dbReference type="EMBL" id="SDB04564.1"/>
    </source>
</evidence>
<dbReference type="InterPro" id="IPR028082">
    <property type="entry name" value="Peripla_BP_I"/>
</dbReference>
<evidence type="ECO:0000256" key="2">
    <source>
        <dbReference type="ARBA" id="ARBA00007639"/>
    </source>
</evidence>
<gene>
    <name evidence="5" type="ORF">SAMN02982931_00283</name>
</gene>
<dbReference type="SUPFAM" id="SSF53822">
    <property type="entry name" value="Periplasmic binding protein-like I"/>
    <property type="match status" value="1"/>
</dbReference>
<comment type="similarity">
    <text evidence="2">Belongs to the bacterial solute-binding protein 2 family.</text>
</comment>
<dbReference type="CDD" id="cd20007">
    <property type="entry name" value="PBP1_ABC_sugar_binding-like"/>
    <property type="match status" value="1"/>
</dbReference>
<dbReference type="Proteomes" id="UP000199071">
    <property type="component" value="Unassembled WGS sequence"/>
</dbReference>
<evidence type="ECO:0000256" key="3">
    <source>
        <dbReference type="ARBA" id="ARBA00022729"/>
    </source>
</evidence>
<reference evidence="5 6" key="1">
    <citation type="submission" date="2016-10" db="EMBL/GenBank/DDBJ databases">
        <authorList>
            <person name="de Groot N.N."/>
        </authorList>
    </citation>
    <scope>NUCLEOTIDE SEQUENCE [LARGE SCALE GENOMIC DNA]</scope>
    <source>
        <strain evidence="5 6">ATCC 35022</strain>
    </source>
</reference>